<dbReference type="InterPro" id="IPR051150">
    <property type="entry name" value="SWT21/TCAB1_mRNA_Telomere"/>
</dbReference>
<name>A0A0H2RWF0_9AGAM</name>
<dbReference type="STRING" id="27342.A0A0H2RWF0"/>
<proteinExistence type="predicted"/>
<feature type="region of interest" description="Disordered" evidence="1">
    <location>
        <begin position="342"/>
        <end position="390"/>
    </location>
</feature>
<evidence type="ECO:0000313" key="2">
    <source>
        <dbReference type="EMBL" id="KLO15902.1"/>
    </source>
</evidence>
<dbReference type="SMART" id="SM00320">
    <property type="entry name" value="WD40"/>
    <property type="match status" value="6"/>
</dbReference>
<dbReference type="EMBL" id="KQ085923">
    <property type="protein sequence ID" value="KLO15902.1"/>
    <property type="molecule type" value="Genomic_DNA"/>
</dbReference>
<dbReference type="InParanoid" id="A0A0H2RWF0"/>
<dbReference type="InterPro" id="IPR001680">
    <property type="entry name" value="WD40_rpt"/>
</dbReference>
<dbReference type="Gene3D" id="2.130.10.10">
    <property type="entry name" value="YVTN repeat-like/Quinoprotein amine dehydrogenase"/>
    <property type="match status" value="1"/>
</dbReference>
<dbReference type="InterPro" id="IPR036322">
    <property type="entry name" value="WD40_repeat_dom_sf"/>
</dbReference>
<evidence type="ECO:0000313" key="3">
    <source>
        <dbReference type="Proteomes" id="UP000053477"/>
    </source>
</evidence>
<dbReference type="InterPro" id="IPR015943">
    <property type="entry name" value="WD40/YVTN_repeat-like_dom_sf"/>
</dbReference>
<dbReference type="PANTHER" id="PTHR13211">
    <property type="entry name" value="TELOMERASE CAJAL BODY PROTEIN 1"/>
    <property type="match status" value="1"/>
</dbReference>
<sequence>MLFASGNNEILRVPSFARKFDLKMQTPTLLASGNPKSDDNYRENFVRCARWSPDGKQALAQCEDRTFQFHIIEPDSVFSQPDAILDFAWYPWSNIDSPGSSCFVASVKECPVKLLDATDGRLRASYKIVDHRERQVAPHSLAFNVFGTHLYCGYEDAIEVFDFLRPGEGTTIKTAPSKKSKDGMKGIVSSISFAPDQSGVYAASSLASSITLFAENSGDDAVAYLDGMASAITQVKFNPTQPHLLYATQRRNDEILCWDIRQPFDVLCRFRRKASRTNQKLLFDVDPSGQWLISGDEDGGICFFNMFSENSEATFRFHAHNDAVGSVHFHPSQSLLLSASGSRHFNQGTTGDPSGSETSESESTDEDMDKDASCHHITRRKHAKPPFTTDSSMKIWSLQSNLDYGAPESGAVLSHTEI</sequence>
<organism evidence="2 3">
    <name type="scientific">Schizopora paradoxa</name>
    <dbReference type="NCBI Taxonomy" id="27342"/>
    <lineage>
        <taxon>Eukaryota</taxon>
        <taxon>Fungi</taxon>
        <taxon>Dikarya</taxon>
        <taxon>Basidiomycota</taxon>
        <taxon>Agaricomycotina</taxon>
        <taxon>Agaricomycetes</taxon>
        <taxon>Hymenochaetales</taxon>
        <taxon>Schizoporaceae</taxon>
        <taxon>Schizopora</taxon>
    </lineage>
</organism>
<evidence type="ECO:0000256" key="1">
    <source>
        <dbReference type="SAM" id="MobiDB-lite"/>
    </source>
</evidence>
<dbReference type="PANTHER" id="PTHR13211:SF0">
    <property type="entry name" value="TELOMERASE CAJAL BODY PROTEIN 1"/>
    <property type="match status" value="1"/>
</dbReference>
<dbReference type="SUPFAM" id="SSF50978">
    <property type="entry name" value="WD40 repeat-like"/>
    <property type="match status" value="1"/>
</dbReference>
<feature type="compositionally biased region" description="Acidic residues" evidence="1">
    <location>
        <begin position="359"/>
        <end position="369"/>
    </location>
</feature>
<gene>
    <name evidence="2" type="ORF">SCHPADRAFT_914279</name>
</gene>
<protein>
    <submittedName>
        <fullName evidence="2">WD40 repeat-like protein</fullName>
    </submittedName>
</protein>
<dbReference type="Proteomes" id="UP000053477">
    <property type="component" value="Unassembled WGS sequence"/>
</dbReference>
<dbReference type="FunCoup" id="A0A0H2RWF0">
    <property type="interactions" value="511"/>
</dbReference>
<dbReference type="AlphaFoldDB" id="A0A0H2RWF0"/>
<dbReference type="Pfam" id="PF00400">
    <property type="entry name" value="WD40"/>
    <property type="match status" value="2"/>
</dbReference>
<accession>A0A0H2RWF0</accession>
<dbReference type="OrthoDB" id="239865at2759"/>
<reference evidence="2 3" key="1">
    <citation type="submission" date="2015-04" db="EMBL/GenBank/DDBJ databases">
        <title>Complete genome sequence of Schizopora paradoxa KUC8140, a cosmopolitan wood degrader in East Asia.</title>
        <authorList>
            <consortium name="DOE Joint Genome Institute"/>
            <person name="Min B."/>
            <person name="Park H."/>
            <person name="Jang Y."/>
            <person name="Kim J.-J."/>
            <person name="Kim K.H."/>
            <person name="Pangilinan J."/>
            <person name="Lipzen A."/>
            <person name="Riley R."/>
            <person name="Grigoriev I.V."/>
            <person name="Spatafora J.W."/>
            <person name="Choi I.-G."/>
        </authorList>
    </citation>
    <scope>NUCLEOTIDE SEQUENCE [LARGE SCALE GENOMIC DNA]</scope>
    <source>
        <strain evidence="2 3">KUC8140</strain>
    </source>
</reference>
<feature type="compositionally biased region" description="Low complexity" evidence="1">
    <location>
        <begin position="348"/>
        <end position="358"/>
    </location>
</feature>
<keyword evidence="3" id="KW-1185">Reference proteome</keyword>